<proteinExistence type="predicted"/>
<dbReference type="EMBL" id="SGUG01000033">
    <property type="protein sequence ID" value="MDG0864467.1"/>
    <property type="molecule type" value="Genomic_DNA"/>
</dbReference>
<accession>A0A9X4LL01</accession>
<evidence type="ECO:0000313" key="1">
    <source>
        <dbReference type="EMBL" id="MDG0864467.1"/>
    </source>
</evidence>
<protein>
    <submittedName>
        <fullName evidence="1">Uncharacterized protein</fullName>
    </submittedName>
</protein>
<dbReference type="AlphaFoldDB" id="A0A9X4LL01"/>
<reference evidence="1" key="1">
    <citation type="submission" date="2019-02" db="EMBL/GenBank/DDBJ databases">
        <title>Draft genome of the type strain Pelomonas aquatica CCUG 52575T.</title>
        <authorList>
            <person name="Gomila M."/>
            <person name="Lalucat J."/>
        </authorList>
    </citation>
    <scope>NUCLEOTIDE SEQUENCE</scope>
    <source>
        <strain evidence="1">CCUG 52575</strain>
    </source>
</reference>
<dbReference type="Proteomes" id="UP001152766">
    <property type="component" value="Unassembled WGS sequence"/>
</dbReference>
<name>A0A9X4LL01_9BURK</name>
<evidence type="ECO:0000313" key="2">
    <source>
        <dbReference type="Proteomes" id="UP001152766"/>
    </source>
</evidence>
<keyword evidence="2" id="KW-1185">Reference proteome</keyword>
<dbReference type="RefSeq" id="WP_268153666.1">
    <property type="nucleotide sequence ID" value="NZ_JAPPUW010000026.1"/>
</dbReference>
<organism evidence="1 2">
    <name type="scientific">Pelomonas aquatica</name>
    <dbReference type="NCBI Taxonomy" id="431058"/>
    <lineage>
        <taxon>Bacteria</taxon>
        <taxon>Pseudomonadati</taxon>
        <taxon>Pseudomonadota</taxon>
        <taxon>Betaproteobacteria</taxon>
        <taxon>Burkholderiales</taxon>
        <taxon>Sphaerotilaceae</taxon>
        <taxon>Roseateles</taxon>
    </lineage>
</organism>
<sequence>MESEPDDIAATPATDQETPPALVAVARAMGDLDDLVRLLAKGLSRAKPWQLHLAAHLAEADRLMQVLRLTVALDRPNAEIVEAAVDLQLACRRARHSLAGTRADRTTVAAMQLSTDLVASIVHALQRFMTTR</sequence>
<gene>
    <name evidence="1" type="ORF">EXJ73_18545</name>
</gene>
<comment type="caution">
    <text evidence="1">The sequence shown here is derived from an EMBL/GenBank/DDBJ whole genome shotgun (WGS) entry which is preliminary data.</text>
</comment>